<comment type="caution">
    <text evidence="1">The sequence shown here is derived from an EMBL/GenBank/DDBJ whole genome shotgun (WGS) entry which is preliminary data.</text>
</comment>
<organism evidence="1 2">
    <name type="scientific">Coniosporium uncinatum</name>
    <dbReference type="NCBI Taxonomy" id="93489"/>
    <lineage>
        <taxon>Eukaryota</taxon>
        <taxon>Fungi</taxon>
        <taxon>Dikarya</taxon>
        <taxon>Ascomycota</taxon>
        <taxon>Pezizomycotina</taxon>
        <taxon>Dothideomycetes</taxon>
        <taxon>Dothideomycetes incertae sedis</taxon>
        <taxon>Coniosporium</taxon>
    </lineage>
</organism>
<evidence type="ECO:0000313" key="2">
    <source>
        <dbReference type="Proteomes" id="UP001186974"/>
    </source>
</evidence>
<gene>
    <name evidence="1" type="ORF">LTS18_007579</name>
</gene>
<accession>A0ACC3D2Y8</accession>
<keyword evidence="2" id="KW-1185">Reference proteome</keyword>
<name>A0ACC3D2Y8_9PEZI</name>
<dbReference type="Proteomes" id="UP001186974">
    <property type="component" value="Unassembled WGS sequence"/>
</dbReference>
<reference evidence="1" key="1">
    <citation type="submission" date="2024-09" db="EMBL/GenBank/DDBJ databases">
        <title>Black Yeasts Isolated from many extreme environments.</title>
        <authorList>
            <person name="Coleine C."/>
            <person name="Stajich J.E."/>
            <person name="Selbmann L."/>
        </authorList>
    </citation>
    <scope>NUCLEOTIDE SEQUENCE</scope>
    <source>
        <strain evidence="1">CCFEE 5737</strain>
    </source>
</reference>
<dbReference type="EMBL" id="JAWDJW010008252">
    <property type="protein sequence ID" value="KAK3060837.1"/>
    <property type="molecule type" value="Genomic_DNA"/>
</dbReference>
<feature type="non-terminal residue" evidence="1">
    <location>
        <position position="1"/>
    </location>
</feature>
<evidence type="ECO:0000313" key="1">
    <source>
        <dbReference type="EMBL" id="KAK3060837.1"/>
    </source>
</evidence>
<protein>
    <submittedName>
        <fullName evidence="1">Uncharacterized protein</fullName>
    </submittedName>
</protein>
<proteinExistence type="predicted"/>
<sequence>AFLPGMLEAGHGTIVTVASVLGHLGSANLSDYTSAKAGLIAMHRSLQAELRRSNHKSASNIKTILCTPGQLNTPLFAGLQTPSAFLAPVVEPVDLAKEIIKLVDAGESGEISLPFYARWVPWLNVLPAGLQRIVRTMSGLDSAMEEMHTRKKSQ</sequence>